<dbReference type="PANTHER" id="PTHR42698:SF1">
    <property type="entry name" value="GTPASE ERA, MITOCHONDRIAL"/>
    <property type="match status" value="1"/>
</dbReference>
<organism evidence="3 4">
    <name type="scientific">Actinotalea lenta</name>
    <dbReference type="NCBI Taxonomy" id="3064654"/>
    <lineage>
        <taxon>Bacteria</taxon>
        <taxon>Bacillati</taxon>
        <taxon>Actinomycetota</taxon>
        <taxon>Actinomycetes</taxon>
        <taxon>Micrococcales</taxon>
        <taxon>Cellulomonadaceae</taxon>
        <taxon>Actinotalea</taxon>
    </lineage>
</organism>
<comment type="caution">
    <text evidence="3">The sequence shown here is derived from an EMBL/GenBank/DDBJ whole genome shotgun (WGS) entry which is preliminary data.</text>
</comment>
<dbReference type="EMBL" id="JAUQYP010000001">
    <property type="protein sequence ID" value="MDO8107227.1"/>
    <property type="molecule type" value="Genomic_DNA"/>
</dbReference>
<dbReference type="RefSeq" id="WP_304600859.1">
    <property type="nucleotide sequence ID" value="NZ_JAUQYP010000001.1"/>
</dbReference>
<feature type="transmembrane region" description="Helical" evidence="1">
    <location>
        <begin position="420"/>
        <end position="439"/>
    </location>
</feature>
<dbReference type="PANTHER" id="PTHR42698">
    <property type="entry name" value="GTPASE ERA"/>
    <property type="match status" value="1"/>
</dbReference>
<dbReference type="Proteomes" id="UP001232536">
    <property type="component" value="Unassembled WGS sequence"/>
</dbReference>
<feature type="domain" description="G" evidence="2">
    <location>
        <begin position="69"/>
        <end position="208"/>
    </location>
</feature>
<dbReference type="Pfam" id="PF01926">
    <property type="entry name" value="MMR_HSR1"/>
    <property type="match status" value="1"/>
</dbReference>
<evidence type="ECO:0000259" key="2">
    <source>
        <dbReference type="Pfam" id="PF01926"/>
    </source>
</evidence>
<name>A0ABT9D8K9_9CELL</name>
<dbReference type="Gene3D" id="3.40.50.300">
    <property type="entry name" value="P-loop containing nucleotide triphosphate hydrolases"/>
    <property type="match status" value="1"/>
</dbReference>
<accession>A0ABT9D8K9</accession>
<dbReference type="InterPro" id="IPR027417">
    <property type="entry name" value="P-loop_NTPase"/>
</dbReference>
<proteinExistence type="predicted"/>
<keyword evidence="4" id="KW-1185">Reference proteome</keyword>
<evidence type="ECO:0000313" key="3">
    <source>
        <dbReference type="EMBL" id="MDO8107227.1"/>
    </source>
</evidence>
<keyword evidence="1" id="KW-0472">Membrane</keyword>
<dbReference type="InterPro" id="IPR006073">
    <property type="entry name" value="GTP-bd"/>
</dbReference>
<gene>
    <name evidence="3" type="ORF">Q6348_08470</name>
</gene>
<evidence type="ECO:0000256" key="1">
    <source>
        <dbReference type="SAM" id="Phobius"/>
    </source>
</evidence>
<keyword evidence="1" id="KW-1133">Transmembrane helix</keyword>
<protein>
    <submittedName>
        <fullName evidence="3">GTPase</fullName>
    </submittedName>
</protein>
<evidence type="ECO:0000313" key="4">
    <source>
        <dbReference type="Proteomes" id="UP001232536"/>
    </source>
</evidence>
<reference evidence="3 4" key="1">
    <citation type="submission" date="2023-07" db="EMBL/GenBank/DDBJ databases">
        <title>Description of novel actinomycetes strains, isolated from tidal flat sediment.</title>
        <authorList>
            <person name="Lu C."/>
        </authorList>
    </citation>
    <scope>NUCLEOTIDE SEQUENCE [LARGE SCALE GENOMIC DNA]</scope>
    <source>
        <strain evidence="3 4">SYSU T00b441</strain>
    </source>
</reference>
<dbReference type="InterPro" id="IPR005662">
    <property type="entry name" value="GTPase_Era-like"/>
</dbReference>
<sequence length="498" mass="51749">MTDGARIPPDMAAGRGGARTAALIERVARMEAALERAGDRVPADARERVAALLEGVRERLSLGVDHTVVALVGGTGSGKSSLFNALSGLDFAKVGVRRPTSSAVTACVWAHDASALLDWLGVDRERRIERESELDGDTQADLRGLVLLDVPDHDSVEAAHRGVVDRLLPQADLLCWVVDPQKYADDALHSGYLRHLAGHEGTMLVVLNQVDTVPEHARAELLADVGRLVRADGLTDVRTVAVSAATGEGLAAVRELLATVVAEHGLAELRATAELHDAATQLAATVGPGEIAPPVARAVDALLEAAGVPGEVEAVSRGVPGGLEPSTRAAVLGPVQADRVALVRDAWLEEVGGSLAPAWRGTLAEAIDDEAAVVRAVDRALGAVVVPDPPPLGVGRFVGWALGAVAVAAGALAVLLAPWWWALATACAVVAGLAPWLSARRRRAVARSAGTRLLSQARSAVTAVVEESLARPTRQVLDDHRAVREASTAPGPEALSTD</sequence>
<dbReference type="SUPFAM" id="SSF52540">
    <property type="entry name" value="P-loop containing nucleoside triphosphate hydrolases"/>
    <property type="match status" value="1"/>
</dbReference>
<keyword evidence="1" id="KW-0812">Transmembrane</keyword>